<dbReference type="PANTHER" id="PTHR10357">
    <property type="entry name" value="ALPHA-AMYLASE FAMILY MEMBER"/>
    <property type="match status" value="1"/>
</dbReference>
<sequence length="808" mass="87646">MTAETRRGPRLPVSTYRLQVTADFDLDAVAALADYVRSLGADWLYLSPLLQATRGSSHGYDVVDHGSVDGERGGAAGFERAVRAARAEQLGVLVDTVPNHVGVADPAQNRMWWILLRDGAVGEAAAWFDVDWAFGAGRVRLPVLGDELPQVIADGHVTLLPDGVPSDEGGDALAQPEPGPAVRVYETVYPLREGSIPPTDSDPTAPSVIQAVLDAQHYELMHWRRADAELNYRRFFAVNTLAAIRVENDAVFDESHREIVRWVREGLADGIRVDHPDGLLDPGGYLDRLAEVTDHAPVWVEKILEGDEQLPVAWQAAGTTGYDALASIDRVLVDPAGRAALGALDATLRGDDTPLDWHALIRRTKRKVADTILRSEVLRLERELPAAASGEHPIDGAADALAELLACFPVYRSYLPVGAEHLAEAVAAARRSRPDLDAAITALEPLLADPDQPVARRFQQTSGMVMAKGVEDTAFYRVSRLASLTEVGADPAEFSVDVDEFHRRQAMRQAAYPASLTTLSTHDTKRGEDTRARIHVLAEVPDAWETLLVALREGAPLGDGPFENLLWESLVGAWPVEADRAHAYAEKAAREAGTSTTWTEPNADFEDRMHAAIDTVLGGGELTDLVTDFVAAIASAGWSNGLAAKLLQLTGPGVPDVYQGSELWETSLVDPDNRRPVDYDERRALLARLDEGWLPDVDASGAAKLLVTSRALRARRDRAELFTRYAPLPVIGEAARHAVALDRGGAVAIATRLPVGLDARGGFGDTVIVLPHRPVIDVFTGRHYDGGELRLDDVLRPYPVALLLEAER</sequence>
<reference evidence="2 3" key="2">
    <citation type="submission" date="2016-01" db="EMBL/GenBank/DDBJ databases">
        <title>Microcella alkaliphila JAM AC0309 whole genome shotgun sequence.</title>
        <authorList>
            <person name="Kurata A."/>
            <person name="Hirose Y."/>
            <person name="Kishimoto N."/>
            <person name="Kobayashi T."/>
        </authorList>
    </citation>
    <scope>NUCLEOTIDE SEQUENCE [LARGE SCALE GENOMIC DNA]</scope>
    <source>
        <strain evidence="2 3">JAM AC0309</strain>
    </source>
</reference>
<evidence type="ECO:0000313" key="3">
    <source>
        <dbReference type="Proteomes" id="UP000218965"/>
    </source>
</evidence>
<dbReference type="Pfam" id="PF00128">
    <property type="entry name" value="Alpha-amylase"/>
    <property type="match status" value="1"/>
</dbReference>
<dbReference type="EMBL" id="AP017315">
    <property type="protein sequence ID" value="BAU31010.1"/>
    <property type="molecule type" value="Genomic_DNA"/>
</dbReference>
<name>A0A0U5CD81_9MICO</name>
<reference evidence="3" key="1">
    <citation type="submission" date="2015-12" db="EMBL/GenBank/DDBJ databases">
        <authorList>
            <person name="Shamseldin A."/>
            <person name="Moawad H."/>
            <person name="Abd El-Rahim W.M."/>
            <person name="Sadowsky M.J."/>
        </authorList>
    </citation>
    <scope>NUCLEOTIDE SEQUENCE [LARGE SCALE GENOMIC DNA]</scope>
    <source>
        <strain evidence="3">JAM AC0309</strain>
    </source>
</reference>
<organism evidence="2 3">
    <name type="scientific">Microcella alkaliphila</name>
    <dbReference type="NCBI Taxonomy" id="279828"/>
    <lineage>
        <taxon>Bacteria</taxon>
        <taxon>Bacillati</taxon>
        <taxon>Actinomycetota</taxon>
        <taxon>Actinomycetes</taxon>
        <taxon>Micrococcales</taxon>
        <taxon>Microbacteriaceae</taxon>
        <taxon>Microcella</taxon>
    </lineage>
</organism>
<protein>
    <submittedName>
        <fullName evidence="2">Maltooligosyl trehalose synthase</fullName>
    </submittedName>
</protein>
<dbReference type="InterPro" id="IPR006047">
    <property type="entry name" value="GH13_cat_dom"/>
</dbReference>
<dbReference type="InterPro" id="IPR017853">
    <property type="entry name" value="GH"/>
</dbReference>
<dbReference type="CDD" id="cd11336">
    <property type="entry name" value="AmyAc_MTSase"/>
    <property type="match status" value="1"/>
</dbReference>
<dbReference type="OrthoDB" id="9761577at2"/>
<dbReference type="Gene3D" id="3.20.20.80">
    <property type="entry name" value="Glycosidases"/>
    <property type="match status" value="1"/>
</dbReference>
<dbReference type="Gene3D" id="1.10.10.470">
    <property type="entry name" value="Maltooligosyl trehalose synthase, domain 4"/>
    <property type="match status" value="1"/>
</dbReference>
<dbReference type="KEGG" id="malk:MalAC0309_0131"/>
<accession>A0A0U5CD81</accession>
<dbReference type="InterPro" id="IPR012767">
    <property type="entry name" value="Trehalose_TreY"/>
</dbReference>
<evidence type="ECO:0000313" key="2">
    <source>
        <dbReference type="EMBL" id="BAU31010.1"/>
    </source>
</evidence>
<dbReference type="Gene3D" id="3.30.1590.10">
    <property type="entry name" value="Maltooligosyl trehalose synthase, domain 2"/>
    <property type="match status" value="1"/>
</dbReference>
<dbReference type="AlphaFoldDB" id="A0A0U5CD81"/>
<dbReference type="NCBIfam" id="TIGR02401">
    <property type="entry name" value="trehalose_TreY"/>
    <property type="match status" value="1"/>
</dbReference>
<dbReference type="SUPFAM" id="SSF51445">
    <property type="entry name" value="(Trans)glycosidases"/>
    <property type="match status" value="1"/>
</dbReference>
<dbReference type="RefSeq" id="WP_096423242.1">
    <property type="nucleotide sequence ID" value="NZ_AP017315.1"/>
</dbReference>
<dbReference type="Gene3D" id="1.10.150.200">
    <property type="entry name" value="Maltooligosyl trehalose synthase, domain 3"/>
    <property type="match status" value="1"/>
</dbReference>
<dbReference type="InterPro" id="IPR013797">
    <property type="entry name" value="Maltooligo_trehalose_synth_4"/>
</dbReference>
<gene>
    <name evidence="2" type="primary">treY</name>
    <name evidence="2" type="ORF">MalAC0309_0131</name>
</gene>
<dbReference type="SMART" id="SM00642">
    <property type="entry name" value="Aamy"/>
    <property type="match status" value="1"/>
</dbReference>
<dbReference type="GO" id="GO:0047470">
    <property type="term" value="F:(1,4)-alpha-D-glucan 1-alpha-D-glucosylmutase activity"/>
    <property type="evidence" value="ECO:0007669"/>
    <property type="project" value="TreeGrafter"/>
</dbReference>
<dbReference type="GO" id="GO:0005992">
    <property type="term" value="P:trehalose biosynthetic process"/>
    <property type="evidence" value="ECO:0007669"/>
    <property type="project" value="TreeGrafter"/>
</dbReference>
<feature type="domain" description="Glycosyl hydrolase family 13 catalytic" evidence="1">
    <location>
        <begin position="19"/>
        <end position="710"/>
    </location>
</feature>
<proteinExistence type="predicted"/>
<dbReference type="Proteomes" id="UP000218965">
    <property type="component" value="Chromosome"/>
</dbReference>
<dbReference type="PANTHER" id="PTHR10357:SF216">
    <property type="entry name" value="MALTOOLIGOSYL TREHALOSE SYNTHASE-RELATED"/>
    <property type="match status" value="1"/>
</dbReference>
<evidence type="ECO:0000259" key="1">
    <source>
        <dbReference type="SMART" id="SM00642"/>
    </source>
</evidence>
<dbReference type="GO" id="GO:0030980">
    <property type="term" value="P:alpha-glucan catabolic process"/>
    <property type="evidence" value="ECO:0007669"/>
    <property type="project" value="TreeGrafter"/>
</dbReference>